<dbReference type="PANTHER" id="PTHR23518">
    <property type="entry name" value="C-METHYLTRANSFERASE"/>
    <property type="match status" value="1"/>
</dbReference>
<protein>
    <submittedName>
        <fullName evidence="4">MFS transporter</fullName>
    </submittedName>
</protein>
<evidence type="ECO:0000256" key="3">
    <source>
        <dbReference type="ARBA" id="ARBA00023136"/>
    </source>
</evidence>
<dbReference type="InterPro" id="IPR011701">
    <property type="entry name" value="MFS"/>
</dbReference>
<organism evidence="4 5">
    <name type="scientific">Tectimicrobiota bacterium</name>
    <dbReference type="NCBI Taxonomy" id="2528274"/>
    <lineage>
        <taxon>Bacteria</taxon>
        <taxon>Pseudomonadati</taxon>
        <taxon>Nitrospinota/Tectimicrobiota group</taxon>
        <taxon>Candidatus Tectimicrobiota</taxon>
    </lineage>
</organism>
<gene>
    <name evidence="4" type="ORF">HYY65_00840</name>
</gene>
<comment type="caution">
    <text evidence="4">The sequence shown here is derived from an EMBL/GenBank/DDBJ whole genome shotgun (WGS) entry which is preliminary data.</text>
</comment>
<evidence type="ECO:0000256" key="1">
    <source>
        <dbReference type="ARBA" id="ARBA00022692"/>
    </source>
</evidence>
<dbReference type="GO" id="GO:0022857">
    <property type="term" value="F:transmembrane transporter activity"/>
    <property type="evidence" value="ECO:0007669"/>
    <property type="project" value="InterPro"/>
</dbReference>
<keyword evidence="2" id="KW-1133">Transmembrane helix</keyword>
<dbReference type="Gene3D" id="1.20.1250.20">
    <property type="entry name" value="MFS general substrate transporter like domains"/>
    <property type="match status" value="1"/>
</dbReference>
<sequence>MTETARPAAAVGWRPLGRAITPNVRALGLVSLLTDASTEMIYPLLPLFLTRSLGAGTAFVGLVEGVAETTASLLKLTSGWLSDRLRRRKALVAWGYTLSTLTRPLMAMA</sequence>
<evidence type="ECO:0000313" key="5">
    <source>
        <dbReference type="Proteomes" id="UP000741360"/>
    </source>
</evidence>
<dbReference type="InterPro" id="IPR036259">
    <property type="entry name" value="MFS_trans_sf"/>
</dbReference>
<keyword evidence="3" id="KW-0472">Membrane</keyword>
<dbReference type="EMBL" id="JACPSX010000011">
    <property type="protein sequence ID" value="MBI3013624.1"/>
    <property type="molecule type" value="Genomic_DNA"/>
</dbReference>
<name>A0A932GME4_UNCTE</name>
<dbReference type="Proteomes" id="UP000741360">
    <property type="component" value="Unassembled WGS sequence"/>
</dbReference>
<evidence type="ECO:0000256" key="2">
    <source>
        <dbReference type="ARBA" id="ARBA00022989"/>
    </source>
</evidence>
<dbReference type="AlphaFoldDB" id="A0A932GME4"/>
<proteinExistence type="predicted"/>
<accession>A0A932GME4</accession>
<dbReference type="SUPFAM" id="SSF103473">
    <property type="entry name" value="MFS general substrate transporter"/>
    <property type="match status" value="1"/>
</dbReference>
<keyword evidence="1" id="KW-0812">Transmembrane</keyword>
<reference evidence="4" key="1">
    <citation type="submission" date="2020-07" db="EMBL/GenBank/DDBJ databases">
        <title>Huge and variable diversity of episymbiotic CPR bacteria and DPANN archaea in groundwater ecosystems.</title>
        <authorList>
            <person name="He C.Y."/>
            <person name="Keren R."/>
            <person name="Whittaker M."/>
            <person name="Farag I.F."/>
            <person name="Doudna J."/>
            <person name="Cate J.H.D."/>
            <person name="Banfield J.F."/>
        </authorList>
    </citation>
    <scope>NUCLEOTIDE SEQUENCE</scope>
    <source>
        <strain evidence="4">NC_groundwater_717_Ag_S-0.2um_59_8</strain>
    </source>
</reference>
<evidence type="ECO:0000313" key="4">
    <source>
        <dbReference type="EMBL" id="MBI3013624.1"/>
    </source>
</evidence>
<dbReference type="Pfam" id="PF07690">
    <property type="entry name" value="MFS_1"/>
    <property type="match status" value="1"/>
</dbReference>
<dbReference type="PANTHER" id="PTHR23518:SF2">
    <property type="entry name" value="MAJOR FACILITATOR SUPERFAMILY TRANSPORTER"/>
    <property type="match status" value="1"/>
</dbReference>
<feature type="non-terminal residue" evidence="4">
    <location>
        <position position="109"/>
    </location>
</feature>